<organism evidence="2 3">
    <name type="scientific">Streptococcus hyointestinalis</name>
    <dbReference type="NCBI Taxonomy" id="1337"/>
    <lineage>
        <taxon>Bacteria</taxon>
        <taxon>Bacillati</taxon>
        <taxon>Bacillota</taxon>
        <taxon>Bacilli</taxon>
        <taxon>Lactobacillales</taxon>
        <taxon>Streptococcaceae</taxon>
        <taxon>Streptococcus</taxon>
    </lineage>
</organism>
<proteinExistence type="predicted"/>
<dbReference type="AlphaFoldDB" id="A0A380KCM5"/>
<dbReference type="InterPro" id="IPR024072">
    <property type="entry name" value="DHFR-like_dom_sf"/>
</dbReference>
<dbReference type="InterPro" id="IPR002734">
    <property type="entry name" value="RibDG_C"/>
</dbReference>
<dbReference type="PANTHER" id="PTHR38011:SF11">
    <property type="entry name" value="2,5-DIAMINO-6-RIBOSYLAMINO-4(3H)-PYRIMIDINONE 5'-PHOSPHATE REDUCTASE"/>
    <property type="match status" value="1"/>
</dbReference>
<dbReference type="SUPFAM" id="SSF53597">
    <property type="entry name" value="Dihydrofolate reductase-like"/>
    <property type="match status" value="1"/>
</dbReference>
<dbReference type="RefSeq" id="WP_115270013.1">
    <property type="nucleotide sequence ID" value="NZ_JBNPNB010000034.1"/>
</dbReference>
<name>A0A380KCM5_9STRE</name>
<dbReference type="GeneID" id="78357115"/>
<dbReference type="GO" id="GO:0009231">
    <property type="term" value="P:riboflavin biosynthetic process"/>
    <property type="evidence" value="ECO:0007669"/>
    <property type="project" value="InterPro"/>
</dbReference>
<dbReference type="EC" id="1.5.1.3" evidence="2"/>
<dbReference type="EMBL" id="UHFN01000007">
    <property type="protein sequence ID" value="SUN62359.1"/>
    <property type="molecule type" value="Genomic_DNA"/>
</dbReference>
<dbReference type="InterPro" id="IPR050765">
    <property type="entry name" value="Riboflavin_Biosynth_HTPR"/>
</dbReference>
<reference evidence="2 3" key="1">
    <citation type="submission" date="2018-06" db="EMBL/GenBank/DDBJ databases">
        <authorList>
            <consortium name="Pathogen Informatics"/>
            <person name="Doyle S."/>
        </authorList>
    </citation>
    <scope>NUCLEOTIDE SEQUENCE [LARGE SCALE GENOMIC DNA]</scope>
    <source>
        <strain evidence="2 3">NCTC12224</strain>
    </source>
</reference>
<dbReference type="Pfam" id="PF01872">
    <property type="entry name" value="RibD_C"/>
    <property type="match status" value="1"/>
</dbReference>
<accession>A0A380KCM5</accession>
<feature type="domain" description="Bacterial bifunctional deaminase-reductase C-terminal" evidence="1">
    <location>
        <begin position="5"/>
        <end position="163"/>
    </location>
</feature>
<protein>
    <submittedName>
        <fullName evidence="2">Riboflavin biosynthesis protein RibD C-domain-containing protein</fullName>
        <ecNumber evidence="2">1.5.1.3</ecNumber>
    </submittedName>
</protein>
<dbReference type="Proteomes" id="UP000254924">
    <property type="component" value="Unassembled WGS sequence"/>
</dbReference>
<dbReference type="Gene3D" id="3.40.430.10">
    <property type="entry name" value="Dihydrofolate Reductase, subunit A"/>
    <property type="match status" value="1"/>
</dbReference>
<gene>
    <name evidence="2" type="primary">yyaP</name>
    <name evidence="2" type="ORF">NCTC12224_01841</name>
</gene>
<dbReference type="GO" id="GO:0004146">
    <property type="term" value="F:dihydrofolate reductase activity"/>
    <property type="evidence" value="ECO:0007669"/>
    <property type="project" value="UniProtKB-EC"/>
</dbReference>
<keyword evidence="2" id="KW-0560">Oxidoreductase</keyword>
<keyword evidence="3" id="KW-1185">Reference proteome</keyword>
<dbReference type="GO" id="GO:0008703">
    <property type="term" value="F:5-amino-6-(5-phosphoribosylamino)uracil reductase activity"/>
    <property type="evidence" value="ECO:0007669"/>
    <property type="project" value="InterPro"/>
</dbReference>
<evidence type="ECO:0000313" key="3">
    <source>
        <dbReference type="Proteomes" id="UP000254924"/>
    </source>
</evidence>
<sequence>MQSRKLIAYLGLSLDGYIATLDERVDWLEAVEGEGDNGYGDFYAGIDTVLMGRKTYDWINQQMAYYPYPDKTNYVFTKNPLETPYATVITENPEDFVRRLKAQSGGDIWLCGGGCLVSSLLNSGLVDRLHLTFAPIILGKGISLYQNIRKEQTLELLDSRRHGQFVELIYQVNNEENNDISRKNQ</sequence>
<dbReference type="OrthoDB" id="195113at2"/>
<evidence type="ECO:0000259" key="1">
    <source>
        <dbReference type="Pfam" id="PF01872"/>
    </source>
</evidence>
<dbReference type="PANTHER" id="PTHR38011">
    <property type="entry name" value="DIHYDROFOLATE REDUCTASE FAMILY PROTEIN (AFU_ORTHOLOGUE AFUA_8G06820)"/>
    <property type="match status" value="1"/>
</dbReference>
<evidence type="ECO:0000313" key="2">
    <source>
        <dbReference type="EMBL" id="SUN62359.1"/>
    </source>
</evidence>